<dbReference type="PANTHER" id="PTHR13421:SF16">
    <property type="entry name" value="SNRNA-ACTIVATING PROTEIN COMPLEX SUBUNIT 3"/>
    <property type="match status" value="1"/>
</dbReference>
<accession>A0A182F9A6</accession>
<keyword evidence="5" id="KW-0238">DNA-binding</keyword>
<dbReference type="Pfam" id="PF12251">
    <property type="entry name" value="SNAPC3"/>
    <property type="match status" value="1"/>
</dbReference>
<keyword evidence="6" id="KW-0804">Transcription</keyword>
<evidence type="ECO:0000256" key="1">
    <source>
        <dbReference type="ARBA" id="ARBA00004123"/>
    </source>
</evidence>
<dbReference type="PANTHER" id="PTHR13421">
    <property type="entry name" value="SNRNA-ACTIVATING PROTEIN COMPLEX SUBUNIT 3"/>
    <property type="match status" value="1"/>
</dbReference>
<evidence type="ECO:0000256" key="3">
    <source>
        <dbReference type="ARBA" id="ARBA00013634"/>
    </source>
</evidence>
<evidence type="ECO:0000256" key="8">
    <source>
        <dbReference type="ARBA" id="ARBA00025193"/>
    </source>
</evidence>
<keyword evidence="12" id="KW-1185">Reference proteome</keyword>
<evidence type="ECO:0000256" key="9">
    <source>
        <dbReference type="ARBA" id="ARBA00025958"/>
    </source>
</evidence>
<comment type="function">
    <text evidence="8">Part of the SNAPc complex required for the transcription of both RNA polymerase II and III small-nuclear RNA genes. Binds to the proximal sequence element (PSE), a non-TATA-box basal promoter element common to these 2 types of genes. Recruits TBP and BRF2 to the U6 snRNA TATA box.</text>
</comment>
<dbReference type="STRING" id="7167.A0A182F9A6"/>
<dbReference type="GO" id="GO:0000978">
    <property type="term" value="F:RNA polymerase II cis-regulatory region sequence-specific DNA binding"/>
    <property type="evidence" value="ECO:0007669"/>
    <property type="project" value="TreeGrafter"/>
</dbReference>
<dbReference type="GeneID" id="118457480"/>
<evidence type="ECO:0000256" key="10">
    <source>
        <dbReference type="ARBA" id="ARBA00029606"/>
    </source>
</evidence>
<evidence type="ECO:0000256" key="4">
    <source>
        <dbReference type="ARBA" id="ARBA00023015"/>
    </source>
</evidence>
<evidence type="ECO:0000256" key="7">
    <source>
        <dbReference type="ARBA" id="ARBA00023242"/>
    </source>
</evidence>
<dbReference type="GO" id="GO:0019185">
    <property type="term" value="C:snRNA-activating protein complex"/>
    <property type="evidence" value="ECO:0007669"/>
    <property type="project" value="TreeGrafter"/>
</dbReference>
<comment type="similarity">
    <text evidence="2">Belongs to the SNAPC3/SRD2 family.</text>
</comment>
<reference evidence="11 12" key="1">
    <citation type="journal article" date="2017" name="G3 (Bethesda)">
        <title>The Physical Genome Mapping of Anopheles albimanus Corrected Scaffold Misassemblies and Identified Interarm Rearrangements in Genus Anopheles.</title>
        <authorList>
            <person name="Artemov G.N."/>
            <person name="Peery A.N."/>
            <person name="Jiang X."/>
            <person name="Tu Z."/>
            <person name="Stegniy V.N."/>
            <person name="Sharakhova M.V."/>
            <person name="Sharakhov I.V."/>
        </authorList>
    </citation>
    <scope>NUCLEOTIDE SEQUENCE [LARGE SCALE GENOMIC DNA]</scope>
    <source>
        <strain evidence="11 12">ALBI9_A</strain>
    </source>
</reference>
<name>A0A182F9A6_ANOAL</name>
<dbReference type="VEuPathDB" id="VectorBase:AALB003081"/>
<dbReference type="GO" id="GO:0042795">
    <property type="term" value="P:snRNA transcription by RNA polymerase II"/>
    <property type="evidence" value="ECO:0007669"/>
    <property type="project" value="TreeGrafter"/>
</dbReference>
<comment type="subunit">
    <text evidence="9">Part of the SNAPc complex composed of 5 subunits: SNAPC1, SNAPC2, SNAPC3, SNAPC4 and SNAPC5. SNAPC3 interacts with SNAPC1.</text>
</comment>
<dbReference type="InterPro" id="IPR022042">
    <property type="entry name" value="snRNA-activating_su3"/>
</dbReference>
<reference evidence="11" key="2">
    <citation type="submission" date="2022-08" db="UniProtKB">
        <authorList>
            <consortium name="EnsemblMetazoa"/>
        </authorList>
    </citation>
    <scope>IDENTIFICATION</scope>
    <source>
        <strain evidence="11">STECLA/ALBI9_A</strain>
    </source>
</reference>
<dbReference type="GO" id="GO:0003681">
    <property type="term" value="F:bent DNA binding"/>
    <property type="evidence" value="ECO:0007669"/>
    <property type="project" value="TreeGrafter"/>
</dbReference>
<dbReference type="GO" id="GO:0005634">
    <property type="term" value="C:nucleus"/>
    <property type="evidence" value="ECO:0007669"/>
    <property type="project" value="UniProtKB-SubCell"/>
</dbReference>
<evidence type="ECO:0000313" key="11">
    <source>
        <dbReference type="EnsemblMetazoa" id="AALB003081-PA"/>
    </source>
</evidence>
<evidence type="ECO:0000256" key="6">
    <source>
        <dbReference type="ARBA" id="ARBA00023163"/>
    </source>
</evidence>
<dbReference type="GO" id="GO:0001006">
    <property type="term" value="F:RNA polymerase III type 3 promoter sequence-specific DNA binding"/>
    <property type="evidence" value="ECO:0007669"/>
    <property type="project" value="TreeGrafter"/>
</dbReference>
<dbReference type="KEGG" id="aali:118457480"/>
<keyword evidence="7" id="KW-0539">Nucleus</keyword>
<comment type="subcellular location">
    <subcellularLocation>
        <location evidence="1">Nucleus</location>
    </subcellularLocation>
</comment>
<sequence>MEKIYKPKTEKVIAVWEALAEFQAVLKPDGLSRVVDSNADIMEALGFPMDSKERFDMLMQSIDVGQLHSDKDVQVSQFHPASIKNSPDPLAAPTPEKAMKFKCVQNAVEMHQGKTKRNVEARLRYNKHRYTCKVASTAPPDLTPYQEMVLVLRFYEPFKYKMGVRVGHPKFSHEVYVLSSQFLTELKDCSFCSSDAGPFYEMSENRSTWTMPRVPNEETAKPGFFFIHDTFYNDLRHDSHHDYSEVILKWAERQNQIGELRKARMEETRFGDLRFRIGYPQLYQHQGNCEHLFVVSDCRLLMPSDVLQRSQYPLLNSYSIHRQMQCNTCSLREVQFVVRNSNRQIFDPVYLCLPCLESYHYKDGQKIGEFELYPFIQSRCMLKE</sequence>
<dbReference type="AlphaFoldDB" id="A0A182F9A6"/>
<evidence type="ECO:0000256" key="2">
    <source>
        <dbReference type="ARBA" id="ARBA00010410"/>
    </source>
</evidence>
<dbReference type="CTD" id="35787"/>
<evidence type="ECO:0000256" key="5">
    <source>
        <dbReference type="ARBA" id="ARBA00023125"/>
    </source>
</evidence>
<organism evidence="11 12">
    <name type="scientific">Anopheles albimanus</name>
    <name type="common">New world malaria mosquito</name>
    <dbReference type="NCBI Taxonomy" id="7167"/>
    <lineage>
        <taxon>Eukaryota</taxon>
        <taxon>Metazoa</taxon>
        <taxon>Ecdysozoa</taxon>
        <taxon>Arthropoda</taxon>
        <taxon>Hexapoda</taxon>
        <taxon>Insecta</taxon>
        <taxon>Pterygota</taxon>
        <taxon>Neoptera</taxon>
        <taxon>Endopterygota</taxon>
        <taxon>Diptera</taxon>
        <taxon>Nematocera</taxon>
        <taxon>Culicoidea</taxon>
        <taxon>Culicidae</taxon>
        <taxon>Anophelinae</taxon>
        <taxon>Anopheles</taxon>
    </lineage>
</organism>
<dbReference type="Proteomes" id="UP000069272">
    <property type="component" value="Chromosome 2R"/>
</dbReference>
<evidence type="ECO:0000313" key="12">
    <source>
        <dbReference type="Proteomes" id="UP000069272"/>
    </source>
</evidence>
<dbReference type="VEuPathDB" id="VectorBase:AALB20_030101"/>
<dbReference type="OrthoDB" id="46583at2759"/>
<dbReference type="EnsemblMetazoa" id="AALB003081-RA">
    <property type="protein sequence ID" value="AALB003081-PA"/>
    <property type="gene ID" value="AALB003081"/>
</dbReference>
<protein>
    <recommendedName>
        <fullName evidence="3">snRNA-activating protein complex subunit 3</fullName>
    </recommendedName>
    <alternativeName>
        <fullName evidence="10">Small nuclear RNA-activating complex polypeptide 3</fullName>
    </alternativeName>
</protein>
<dbReference type="GO" id="GO:0001046">
    <property type="term" value="F:core promoter sequence-specific DNA binding"/>
    <property type="evidence" value="ECO:0007669"/>
    <property type="project" value="TreeGrafter"/>
</dbReference>
<dbReference type="RefSeq" id="XP_035774997.1">
    <property type="nucleotide sequence ID" value="XM_035919104.1"/>
</dbReference>
<proteinExistence type="inferred from homology"/>
<keyword evidence="4" id="KW-0805">Transcription regulation</keyword>
<dbReference type="GO" id="GO:0042796">
    <property type="term" value="P:snRNA transcription by RNA polymerase III"/>
    <property type="evidence" value="ECO:0007669"/>
    <property type="project" value="TreeGrafter"/>
</dbReference>